<dbReference type="InterPro" id="IPR040442">
    <property type="entry name" value="Pyrv_kinase-like_dom_sf"/>
</dbReference>
<dbReference type="RefSeq" id="WP_149517485.1">
    <property type="nucleotide sequence ID" value="NZ_VSJJ01000001.1"/>
</dbReference>
<dbReference type="Pfam" id="PF02896">
    <property type="entry name" value="PEP-utilizers_C"/>
    <property type="match status" value="1"/>
</dbReference>
<dbReference type="InterPro" id="IPR015813">
    <property type="entry name" value="Pyrv/PenolPyrv_kinase-like_dom"/>
</dbReference>
<keyword evidence="3" id="KW-0067">ATP-binding</keyword>
<evidence type="ECO:0000256" key="2">
    <source>
        <dbReference type="ARBA" id="ARBA00022741"/>
    </source>
</evidence>
<sequence length="273" mass="31942">MKNELALSGERIENKIYPELFRNVGMIRGEYLIRELKKNILLCDSQKYLFDYLIGICNKYCSEEVWYRFSELTNSEANCLEGTGEQLDEKHPLFGVRGTRRLLKYPDEFIAEIDVIREVYKKYQNLSVFFPFINDSTQLEKAIKMLRNNGFHGKIGTMIELPSAYLDLDNILKTDITRITIGMNDLTSFIYGTVRNSEWHNMESNIMLRVIKNIHEKAKIYGVDLAIAGYLSRSFIDKMNRLDIKCIIHYSQIPQIFNKTVAYPEHLKHVKES</sequence>
<dbReference type="AlphaFoldDB" id="A0A5B0DPS9"/>
<dbReference type="GO" id="GO:0005524">
    <property type="term" value="F:ATP binding"/>
    <property type="evidence" value="ECO:0007669"/>
    <property type="project" value="UniProtKB-KW"/>
</dbReference>
<evidence type="ECO:0000313" key="6">
    <source>
        <dbReference type="Proteomes" id="UP000323039"/>
    </source>
</evidence>
<evidence type="ECO:0000256" key="3">
    <source>
        <dbReference type="ARBA" id="ARBA00022840"/>
    </source>
</evidence>
<dbReference type="InterPro" id="IPR006319">
    <property type="entry name" value="PEP_synth"/>
</dbReference>
<name>A0A5B0DPS9_STRCR</name>
<dbReference type="SUPFAM" id="SSF51621">
    <property type="entry name" value="Phosphoenolpyruvate/pyruvate domain"/>
    <property type="match status" value="1"/>
</dbReference>
<evidence type="ECO:0000256" key="1">
    <source>
        <dbReference type="ARBA" id="ARBA00007837"/>
    </source>
</evidence>
<dbReference type="GO" id="GO:0008986">
    <property type="term" value="F:pyruvate, water dikinase activity"/>
    <property type="evidence" value="ECO:0007669"/>
    <property type="project" value="InterPro"/>
</dbReference>
<reference evidence="5 6" key="1">
    <citation type="submission" date="2019-08" db="EMBL/GenBank/DDBJ databases">
        <title>Genome sequence and analysis of Streptococcus cristatus strain S22 isolated from throat swab of children scarlet fever in Hangzhou, China.</title>
        <authorList>
            <person name="Huang Y."/>
            <person name="Xie L."/>
        </authorList>
    </citation>
    <scope>NUCLEOTIDE SEQUENCE [LARGE SCALE GENOMIC DNA]</scope>
    <source>
        <strain evidence="5 6">S22</strain>
    </source>
</reference>
<gene>
    <name evidence="5" type="ORF">FXF62_02185</name>
</gene>
<dbReference type="EMBL" id="VSJJ01000001">
    <property type="protein sequence ID" value="KAA0967500.1"/>
    <property type="molecule type" value="Genomic_DNA"/>
</dbReference>
<evidence type="ECO:0000259" key="4">
    <source>
        <dbReference type="Pfam" id="PF02896"/>
    </source>
</evidence>
<dbReference type="Proteomes" id="UP000323039">
    <property type="component" value="Unassembled WGS sequence"/>
</dbReference>
<dbReference type="PANTHER" id="PTHR43030">
    <property type="entry name" value="PHOSPHOENOLPYRUVATE SYNTHASE"/>
    <property type="match status" value="1"/>
</dbReference>
<comment type="caution">
    <text evidence="5">The sequence shown here is derived from an EMBL/GenBank/DDBJ whole genome shotgun (WGS) entry which is preliminary data.</text>
</comment>
<protein>
    <submittedName>
        <fullName evidence="5">PEP-utilizing enzyme, TIM barrel domain protein</fullName>
    </submittedName>
</protein>
<feature type="domain" description="PEP-utilising enzyme C-terminal" evidence="4">
    <location>
        <begin position="22"/>
        <end position="231"/>
    </location>
</feature>
<dbReference type="PANTHER" id="PTHR43030:SF1">
    <property type="entry name" value="PHOSPHOENOLPYRUVATE SYNTHASE"/>
    <property type="match status" value="1"/>
</dbReference>
<keyword evidence="2" id="KW-0547">Nucleotide-binding</keyword>
<comment type="similarity">
    <text evidence="1">Belongs to the PEP-utilizing enzyme family.</text>
</comment>
<dbReference type="InterPro" id="IPR000121">
    <property type="entry name" value="PEP_util_C"/>
</dbReference>
<proteinExistence type="inferred from homology"/>
<dbReference type="Gene3D" id="3.20.20.60">
    <property type="entry name" value="Phosphoenolpyruvate-binding domains"/>
    <property type="match status" value="1"/>
</dbReference>
<accession>A0A5B0DPS9</accession>
<evidence type="ECO:0000313" key="5">
    <source>
        <dbReference type="EMBL" id="KAA0967500.1"/>
    </source>
</evidence>
<organism evidence="5 6">
    <name type="scientific">Streptococcus cristatus</name>
    <dbReference type="NCBI Taxonomy" id="45634"/>
    <lineage>
        <taxon>Bacteria</taxon>
        <taxon>Bacillati</taxon>
        <taxon>Bacillota</taxon>
        <taxon>Bacilli</taxon>
        <taxon>Lactobacillales</taxon>
        <taxon>Streptococcaceae</taxon>
        <taxon>Streptococcus</taxon>
    </lineage>
</organism>